<dbReference type="Pfam" id="PF00004">
    <property type="entry name" value="AAA"/>
    <property type="match status" value="1"/>
</dbReference>
<evidence type="ECO:0000259" key="13">
    <source>
        <dbReference type="SMART" id="SM00382"/>
    </source>
</evidence>
<dbReference type="InterPro" id="IPR000642">
    <property type="entry name" value="Peptidase_M41"/>
</dbReference>
<evidence type="ECO:0000256" key="9">
    <source>
        <dbReference type="ARBA" id="ARBA00023049"/>
    </source>
</evidence>
<keyword evidence="3" id="KW-0645">Protease</keyword>
<dbReference type="GO" id="GO:0030163">
    <property type="term" value="P:protein catabolic process"/>
    <property type="evidence" value="ECO:0007669"/>
    <property type="project" value="TreeGrafter"/>
</dbReference>
<keyword evidence="12" id="KW-0472">Membrane</keyword>
<evidence type="ECO:0000256" key="1">
    <source>
        <dbReference type="ARBA" id="ARBA00001947"/>
    </source>
</evidence>
<evidence type="ECO:0000256" key="11">
    <source>
        <dbReference type="RuleBase" id="RU003651"/>
    </source>
</evidence>
<dbReference type="GO" id="GO:0004222">
    <property type="term" value="F:metalloendopeptidase activity"/>
    <property type="evidence" value="ECO:0007669"/>
    <property type="project" value="InterPro"/>
</dbReference>
<dbReference type="Pfam" id="PF01434">
    <property type="entry name" value="Peptidase_M41"/>
    <property type="match status" value="1"/>
</dbReference>
<dbReference type="InterPro" id="IPR003593">
    <property type="entry name" value="AAA+_ATPase"/>
</dbReference>
<reference evidence="14" key="1">
    <citation type="journal article" date="2013" name="Extremophiles">
        <title>Proteinivorax tanatarense gen. nov., sp. nov., an anaerobic, haloalkaliphilic, proteolytic bacterium isolated from a decaying algal bloom, and proposal of Proteinivoraceae fam. nov.</title>
        <authorList>
            <person name="Kevbrin V."/>
            <person name="Boltyanskaya Y."/>
            <person name="Zhilina T."/>
            <person name="Kolganova T."/>
            <person name="Lavrentjeva E."/>
            <person name="Kuznetsov B."/>
        </authorList>
    </citation>
    <scope>NUCLEOTIDE SEQUENCE</scope>
    <source>
        <strain evidence="14">Z-910T</strain>
    </source>
</reference>
<dbReference type="FunFam" id="3.40.50.300:FF:001025">
    <property type="entry name" value="ATPase family, AAA domain-containing 2B"/>
    <property type="match status" value="1"/>
</dbReference>
<dbReference type="EMBL" id="CP158367">
    <property type="protein sequence ID" value="XBX76293.1"/>
    <property type="molecule type" value="Genomic_DNA"/>
</dbReference>
<dbReference type="InterPro" id="IPR003959">
    <property type="entry name" value="ATPase_AAA_core"/>
</dbReference>
<keyword evidence="7" id="KW-0862">Zinc</keyword>
<dbReference type="InterPro" id="IPR003960">
    <property type="entry name" value="ATPase_AAA_CS"/>
</dbReference>
<dbReference type="Gene3D" id="1.10.8.60">
    <property type="match status" value="1"/>
</dbReference>
<dbReference type="InterPro" id="IPR037219">
    <property type="entry name" value="Peptidase_M41-like"/>
</dbReference>
<dbReference type="GO" id="GO:0005524">
    <property type="term" value="F:ATP binding"/>
    <property type="evidence" value="ECO:0007669"/>
    <property type="project" value="UniProtKB-KW"/>
</dbReference>
<reference evidence="14" key="2">
    <citation type="submission" date="2024-06" db="EMBL/GenBank/DDBJ databases">
        <authorList>
            <person name="Petrova K.O."/>
            <person name="Toshchakov S.V."/>
            <person name="Boltjanskaja Y.V."/>
            <person name="Kevbrin V."/>
        </authorList>
    </citation>
    <scope>NUCLEOTIDE SEQUENCE</scope>
    <source>
        <strain evidence="14">Z-910T</strain>
    </source>
</reference>
<keyword evidence="6" id="KW-0378">Hydrolase</keyword>
<sequence>MVVKEVAIGTIIAAFFLLAYYGVNIFPIVLIGSVVLFLLFRNEIIDKVEDISNKNNKSSSKVLTSIEFNEIGGQKSAKKELIEALDFIVDRDKVKKLGIRPLKGIILAGPPGTGKTLLAKAAAKYTGSAFISASGSEFVEMYAGVGAKRIRKLFKDAVSKAKKEDKNSALIFVDEVDVLGIKRGSSSSHMEYDQTLNELLVQMDGIKVNDDVQVLIMAATNRVDLLDDALLRPGRFDRVVNIPLPSKEGREEILKIHCKNKPLDKNVDISSIAEQTFGFSGAHLESIANEAAIMAMRENSSVIYQKHFTLAIEKVIMGEKVDRVPSKNDLFRVAIHEVGHGFISEYYDEKSVASITIASRGQTLGYMRQASKEQYIQTKKNILNKIAMAVGGAMAEQVFFGNFSTGASNDFKQAIDQCKQLIDSGLSHLGTTSCEMIDSNILQKEISKLIEGIKNETREVIENNKGIIKDIADYVIENETISGEQLRSKMTKVS</sequence>
<evidence type="ECO:0000256" key="3">
    <source>
        <dbReference type="ARBA" id="ARBA00022670"/>
    </source>
</evidence>
<organism evidence="14">
    <name type="scientific">Proteinivorax tanatarense</name>
    <dbReference type="NCBI Taxonomy" id="1260629"/>
    <lineage>
        <taxon>Bacteria</taxon>
        <taxon>Bacillati</taxon>
        <taxon>Bacillota</taxon>
        <taxon>Clostridia</taxon>
        <taxon>Eubacteriales</taxon>
        <taxon>Proteinivoracaceae</taxon>
        <taxon>Proteinivorax</taxon>
    </lineage>
</organism>
<dbReference type="GO" id="GO:0005886">
    <property type="term" value="C:plasma membrane"/>
    <property type="evidence" value="ECO:0007669"/>
    <property type="project" value="TreeGrafter"/>
</dbReference>
<keyword evidence="5 11" id="KW-0547">Nucleotide-binding</keyword>
<dbReference type="GO" id="GO:0004176">
    <property type="term" value="F:ATP-dependent peptidase activity"/>
    <property type="evidence" value="ECO:0007669"/>
    <property type="project" value="InterPro"/>
</dbReference>
<dbReference type="FunFam" id="1.10.8.60:FF:000001">
    <property type="entry name" value="ATP-dependent zinc metalloprotease FtsH"/>
    <property type="match status" value="1"/>
</dbReference>
<comment type="similarity">
    <text evidence="11">Belongs to the AAA ATPase family.</text>
</comment>
<keyword evidence="9" id="KW-0482">Metalloprotease</keyword>
<keyword evidence="10" id="KW-0175">Coiled coil</keyword>
<dbReference type="GO" id="GO:0016887">
    <property type="term" value="F:ATP hydrolysis activity"/>
    <property type="evidence" value="ECO:0007669"/>
    <property type="project" value="InterPro"/>
</dbReference>
<evidence type="ECO:0000256" key="10">
    <source>
        <dbReference type="ARBA" id="ARBA00023054"/>
    </source>
</evidence>
<evidence type="ECO:0000256" key="4">
    <source>
        <dbReference type="ARBA" id="ARBA00022723"/>
    </source>
</evidence>
<dbReference type="SMART" id="SM00382">
    <property type="entry name" value="AAA"/>
    <property type="match status" value="1"/>
</dbReference>
<dbReference type="InterPro" id="IPR027417">
    <property type="entry name" value="P-loop_NTPase"/>
</dbReference>
<keyword evidence="12" id="KW-0812">Transmembrane</keyword>
<dbReference type="InterPro" id="IPR041569">
    <property type="entry name" value="AAA_lid_3"/>
</dbReference>
<dbReference type="GO" id="GO:0006508">
    <property type="term" value="P:proteolysis"/>
    <property type="evidence" value="ECO:0007669"/>
    <property type="project" value="UniProtKB-KW"/>
</dbReference>
<evidence type="ECO:0000256" key="12">
    <source>
        <dbReference type="SAM" id="Phobius"/>
    </source>
</evidence>
<accession>A0AAU7VQR7</accession>
<comment type="similarity">
    <text evidence="2">In the C-terminal section; belongs to the peptidase M41 family.</text>
</comment>
<name>A0AAU7VQR7_9FIRM</name>
<dbReference type="PANTHER" id="PTHR23076">
    <property type="entry name" value="METALLOPROTEASE M41 FTSH"/>
    <property type="match status" value="1"/>
</dbReference>
<dbReference type="Gene3D" id="3.40.50.300">
    <property type="entry name" value="P-loop containing nucleotide triphosphate hydrolases"/>
    <property type="match status" value="1"/>
</dbReference>
<feature type="transmembrane region" description="Helical" evidence="12">
    <location>
        <begin position="6"/>
        <end position="39"/>
    </location>
</feature>
<evidence type="ECO:0000256" key="5">
    <source>
        <dbReference type="ARBA" id="ARBA00022741"/>
    </source>
</evidence>
<dbReference type="Pfam" id="PF17862">
    <property type="entry name" value="AAA_lid_3"/>
    <property type="match status" value="1"/>
</dbReference>
<evidence type="ECO:0000256" key="6">
    <source>
        <dbReference type="ARBA" id="ARBA00022801"/>
    </source>
</evidence>
<protein>
    <submittedName>
        <fullName evidence="14">AAA family ATPase</fullName>
    </submittedName>
</protein>
<dbReference type="GO" id="GO:0046872">
    <property type="term" value="F:metal ion binding"/>
    <property type="evidence" value="ECO:0007669"/>
    <property type="project" value="UniProtKB-KW"/>
</dbReference>
<dbReference type="SUPFAM" id="SSF140990">
    <property type="entry name" value="FtsH protease domain-like"/>
    <property type="match status" value="1"/>
</dbReference>
<gene>
    <name evidence="14" type="ORF">PRVXT_001478</name>
</gene>
<feature type="domain" description="AAA+ ATPase" evidence="13">
    <location>
        <begin position="101"/>
        <end position="246"/>
    </location>
</feature>
<evidence type="ECO:0000313" key="14">
    <source>
        <dbReference type="EMBL" id="XBX76293.1"/>
    </source>
</evidence>
<dbReference type="PANTHER" id="PTHR23076:SF97">
    <property type="entry name" value="ATP-DEPENDENT ZINC METALLOPROTEASE YME1L1"/>
    <property type="match status" value="1"/>
</dbReference>
<proteinExistence type="inferred from homology"/>
<comment type="cofactor">
    <cofactor evidence="1">
        <name>Zn(2+)</name>
        <dbReference type="ChEBI" id="CHEBI:29105"/>
    </cofactor>
</comment>
<evidence type="ECO:0000256" key="8">
    <source>
        <dbReference type="ARBA" id="ARBA00022840"/>
    </source>
</evidence>
<keyword evidence="4" id="KW-0479">Metal-binding</keyword>
<keyword evidence="8 11" id="KW-0067">ATP-binding</keyword>
<keyword evidence="12" id="KW-1133">Transmembrane helix</keyword>
<evidence type="ECO:0000256" key="2">
    <source>
        <dbReference type="ARBA" id="ARBA00010044"/>
    </source>
</evidence>
<dbReference type="SUPFAM" id="SSF52540">
    <property type="entry name" value="P-loop containing nucleoside triphosphate hydrolases"/>
    <property type="match status" value="1"/>
</dbReference>
<evidence type="ECO:0000256" key="7">
    <source>
        <dbReference type="ARBA" id="ARBA00022833"/>
    </source>
</evidence>
<dbReference type="PROSITE" id="PS00674">
    <property type="entry name" value="AAA"/>
    <property type="match status" value="1"/>
</dbReference>
<dbReference type="Gene3D" id="1.20.58.760">
    <property type="entry name" value="Peptidase M41"/>
    <property type="match status" value="1"/>
</dbReference>
<dbReference type="AlphaFoldDB" id="A0AAU7VQR7"/>
<dbReference type="RefSeq" id="WP_350345027.1">
    <property type="nucleotide sequence ID" value="NZ_CP158367.1"/>
</dbReference>